<gene>
    <name evidence="2" type="ORF">OKIOD_LOCUS9851</name>
</gene>
<keyword evidence="1" id="KW-1133">Transmembrane helix</keyword>
<keyword evidence="1" id="KW-0812">Transmembrane</keyword>
<keyword evidence="3" id="KW-1185">Reference proteome</keyword>
<evidence type="ECO:0000313" key="2">
    <source>
        <dbReference type="EMBL" id="CAG5104085.1"/>
    </source>
</evidence>
<reference evidence="2 3" key="1">
    <citation type="submission" date="2021-04" db="EMBL/GenBank/DDBJ databases">
        <authorList>
            <person name="Bliznina A."/>
        </authorList>
    </citation>
    <scope>NUCLEOTIDE SEQUENCE [LARGE SCALE GENOMIC DNA]</scope>
</reference>
<name>A0ABN7SQL4_OIKDI</name>
<feature type="transmembrane region" description="Helical" evidence="1">
    <location>
        <begin position="12"/>
        <end position="32"/>
    </location>
</feature>
<dbReference type="Proteomes" id="UP001158576">
    <property type="component" value="Chromosome 1"/>
</dbReference>
<evidence type="ECO:0000256" key="1">
    <source>
        <dbReference type="SAM" id="Phobius"/>
    </source>
</evidence>
<proteinExistence type="predicted"/>
<dbReference type="EMBL" id="OU015566">
    <property type="protein sequence ID" value="CAG5104085.1"/>
    <property type="molecule type" value="Genomic_DNA"/>
</dbReference>
<protein>
    <submittedName>
        <fullName evidence="2">Oidioi.mRNA.OKI2018_I69.chr1.g1086.t1.cds</fullName>
    </submittedName>
</protein>
<accession>A0ABN7SQL4</accession>
<evidence type="ECO:0000313" key="3">
    <source>
        <dbReference type="Proteomes" id="UP001158576"/>
    </source>
</evidence>
<organism evidence="2 3">
    <name type="scientific">Oikopleura dioica</name>
    <name type="common">Tunicate</name>
    <dbReference type="NCBI Taxonomy" id="34765"/>
    <lineage>
        <taxon>Eukaryota</taxon>
        <taxon>Metazoa</taxon>
        <taxon>Chordata</taxon>
        <taxon>Tunicata</taxon>
        <taxon>Appendicularia</taxon>
        <taxon>Copelata</taxon>
        <taxon>Oikopleuridae</taxon>
        <taxon>Oikopleura</taxon>
    </lineage>
</organism>
<keyword evidence="1" id="KW-0472">Membrane</keyword>
<sequence length="198" mass="22384">MSEKDEKVNIAISFVTLAAIIAVLGMLVATFWREHGKPKLVEKTIEIFSVSGQNTLQRYFGKGKSWKSFLKTTDAEVHWMGINEAVAGLKEVEKDDLGSARSLGKFIADEGKLLNRVVNNQILPKIPSENHRARIQLQLTTFLIFVRQLFVLCNDLNASPDEKETVKQIIQFSEKLVSSCKLIFKLIEHSPIKTQEEI</sequence>